<reference evidence="2 3" key="1">
    <citation type="submission" date="2024-04" db="EMBL/GenBank/DDBJ databases">
        <authorList>
            <person name="Waldvogel A.-M."/>
            <person name="Schoenle A."/>
        </authorList>
    </citation>
    <scope>NUCLEOTIDE SEQUENCE [LARGE SCALE GENOMIC DNA]</scope>
</reference>
<sequence>MSAFTETKDTVKSSPPPHTSSTPSFAWLEVDRSAWPCSLTHTGSMSEPRAVPVNATRPTVSGWGGGRGGDRQVPTVILLTLGKGEVLFWLPHRRSHGTYVARGPWHSVTGIDACDVRWESPVY</sequence>
<organism evidence="2 3">
    <name type="scientific">Knipowitschia caucasica</name>
    <name type="common">Caucasian dwarf goby</name>
    <name type="synonym">Pomatoschistus caucasicus</name>
    <dbReference type="NCBI Taxonomy" id="637954"/>
    <lineage>
        <taxon>Eukaryota</taxon>
        <taxon>Metazoa</taxon>
        <taxon>Chordata</taxon>
        <taxon>Craniata</taxon>
        <taxon>Vertebrata</taxon>
        <taxon>Euteleostomi</taxon>
        <taxon>Actinopterygii</taxon>
        <taxon>Neopterygii</taxon>
        <taxon>Teleostei</taxon>
        <taxon>Neoteleostei</taxon>
        <taxon>Acanthomorphata</taxon>
        <taxon>Gobiaria</taxon>
        <taxon>Gobiiformes</taxon>
        <taxon>Gobioidei</taxon>
        <taxon>Gobiidae</taxon>
        <taxon>Gobiinae</taxon>
        <taxon>Knipowitschia</taxon>
    </lineage>
</organism>
<keyword evidence="3" id="KW-1185">Reference proteome</keyword>
<evidence type="ECO:0000313" key="2">
    <source>
        <dbReference type="EMBL" id="CAL1577607.1"/>
    </source>
</evidence>
<feature type="region of interest" description="Disordered" evidence="1">
    <location>
        <begin position="1"/>
        <end position="25"/>
    </location>
</feature>
<protein>
    <submittedName>
        <fullName evidence="2">Uncharacterized protein</fullName>
    </submittedName>
</protein>
<dbReference type="AlphaFoldDB" id="A0AAV2JJA5"/>
<proteinExistence type="predicted"/>
<accession>A0AAV2JJA5</accession>
<feature type="region of interest" description="Disordered" evidence="1">
    <location>
        <begin position="44"/>
        <end position="68"/>
    </location>
</feature>
<dbReference type="EMBL" id="OZ035835">
    <property type="protein sequence ID" value="CAL1577607.1"/>
    <property type="molecule type" value="Genomic_DNA"/>
</dbReference>
<name>A0AAV2JJA5_KNICA</name>
<evidence type="ECO:0000256" key="1">
    <source>
        <dbReference type="SAM" id="MobiDB-lite"/>
    </source>
</evidence>
<evidence type="ECO:0000313" key="3">
    <source>
        <dbReference type="Proteomes" id="UP001497482"/>
    </source>
</evidence>
<gene>
    <name evidence="2" type="ORF">KC01_LOCUS8933</name>
</gene>
<feature type="compositionally biased region" description="Basic and acidic residues" evidence="1">
    <location>
        <begin position="1"/>
        <end position="11"/>
    </location>
</feature>
<dbReference type="Proteomes" id="UP001497482">
    <property type="component" value="Chromosome 13"/>
</dbReference>